<dbReference type="Proteomes" id="UP000077961">
    <property type="component" value="Unassembled WGS sequence"/>
</dbReference>
<dbReference type="Gene3D" id="3.50.80.20">
    <property type="entry name" value="D-Ala-D-Ala carboxypeptidase C, peptidase S13"/>
    <property type="match status" value="1"/>
</dbReference>
<evidence type="ECO:0000313" key="4">
    <source>
        <dbReference type="EMBL" id="OAJ57746.1"/>
    </source>
</evidence>
<dbReference type="AlphaFoldDB" id="A0A1A9N549"/>
<dbReference type="InterPro" id="IPR012338">
    <property type="entry name" value="Beta-lactam/transpept-like"/>
</dbReference>
<name>A0A1A9N549_9BURK</name>
<gene>
    <name evidence="5" type="ORF">A6V36_26135</name>
    <name evidence="4" type="ORF">A6V37_29075</name>
</gene>
<dbReference type="Pfam" id="PF02113">
    <property type="entry name" value="Peptidase_S13"/>
    <property type="match status" value="1"/>
</dbReference>
<dbReference type="Gene3D" id="3.40.710.10">
    <property type="entry name" value="DD-peptidase/beta-lactamase superfamily"/>
    <property type="match status" value="1"/>
</dbReference>
<dbReference type="PANTHER" id="PTHR30023">
    <property type="entry name" value="D-ALANYL-D-ALANINE CARBOXYPEPTIDASE"/>
    <property type="match status" value="1"/>
</dbReference>
<organism evidence="4 7">
    <name type="scientific">Paraburkholderia ginsengiterrae</name>
    <dbReference type="NCBI Taxonomy" id="1462993"/>
    <lineage>
        <taxon>Bacteria</taxon>
        <taxon>Pseudomonadati</taxon>
        <taxon>Pseudomonadota</taxon>
        <taxon>Betaproteobacteria</taxon>
        <taxon>Burkholderiales</taxon>
        <taxon>Burkholderiaceae</taxon>
        <taxon>Paraburkholderia</taxon>
    </lineage>
</organism>
<proteinExistence type="inferred from homology"/>
<reference evidence="6 7" key="1">
    <citation type="submission" date="2016-04" db="EMBL/GenBank/DDBJ databases">
        <title>Reclassification of Paraburkholderia panaciterrae (Farh et al. 2015) Dobritsa &amp; Samadpour 2016 as a later homotypic synonym of Paraburkholderia ginsengiterrae (Farh et al. 2015) Dobritsa &amp; Samadpour 2016.</title>
        <authorList>
            <person name="Dobritsa A.P."/>
            <person name="Kutumbaka K."/>
            <person name="Samadpour M."/>
        </authorList>
    </citation>
    <scope>NUCLEOTIDE SEQUENCE [LARGE SCALE GENOMIC DNA]</scope>
    <source>
        <strain evidence="4 7">DCY85</strain>
        <strain evidence="5 6">DCY85-1</strain>
    </source>
</reference>
<dbReference type="GO" id="GO:0004185">
    <property type="term" value="F:serine-type carboxypeptidase activity"/>
    <property type="evidence" value="ECO:0007669"/>
    <property type="project" value="InterPro"/>
</dbReference>
<dbReference type="InterPro" id="IPR000667">
    <property type="entry name" value="Peptidase_S13"/>
</dbReference>
<dbReference type="RefSeq" id="WP_064267385.1">
    <property type="nucleotide sequence ID" value="NZ_LXJZ01000119.1"/>
</dbReference>
<dbReference type="OrthoDB" id="9802627at2"/>
<accession>A0A1A9N549</accession>
<sequence length="541" mass="56271">MAPHAVYHWTRIGLISAMVALAACGDIDSGPAPLPVPPEIASVMHKPPYSNATWALQVVDLDSGNVIYSLNAATPTLIASVRKLFSVAMALNQLGPDHRFATPVYRQGAVDASGTLNGDLILVASGDLTMGGRTNPDGSLAISNFDHNEANALQNAVLTTPDPLAGYNSLAAQIAAAGIRKVTGEVVIDDRLFQPFEFRQEFDAKPIFVNDDVVDVIVNPGTAGGAASVDWRPKSAAFGVQSTLQMAAANTPLELDLTPELPTCIGAAGCTGTVSGDLPAGFVPPLTNQYPLIRTFRITNPSNYARTVLIEALERAGVTVVAAPLESNPTQLLPAPGSYAASAQVAQLVSQPYADYAKLIQKVSYNLGADTSLMLFGLAANGSTTMAGALAAEQNVLSTQFQIAADQLHFIDGSGGGDTTGTPQAVTTLLAGMSKRPTYSAYLDALPVLGVDGSLAFVTDFTADPTLAGAKGQVHAKTGTFVSPSPLTLESQALAGYLTSKSGRHLVFMMAVANVPITGINDVLPVFQDEGTIAALLWKLQ</sequence>
<dbReference type="SUPFAM" id="SSF56601">
    <property type="entry name" value="beta-lactamase/transpeptidase-like"/>
    <property type="match status" value="1"/>
</dbReference>
<dbReference type="GO" id="GO:0000270">
    <property type="term" value="P:peptidoglycan metabolic process"/>
    <property type="evidence" value="ECO:0007669"/>
    <property type="project" value="TreeGrafter"/>
</dbReference>
<dbReference type="EMBL" id="LXKA01000326">
    <property type="protein sequence ID" value="OAJ57746.1"/>
    <property type="molecule type" value="Genomic_DNA"/>
</dbReference>
<protein>
    <submittedName>
        <fullName evidence="4">Peptidase S13</fullName>
    </submittedName>
</protein>
<evidence type="ECO:0000313" key="7">
    <source>
        <dbReference type="Proteomes" id="UP000078116"/>
    </source>
</evidence>
<evidence type="ECO:0000256" key="1">
    <source>
        <dbReference type="ARBA" id="ARBA00006096"/>
    </source>
</evidence>
<keyword evidence="2" id="KW-0378">Hydrolase</keyword>
<dbReference type="GO" id="GO:0006508">
    <property type="term" value="P:proteolysis"/>
    <property type="evidence" value="ECO:0007669"/>
    <property type="project" value="InterPro"/>
</dbReference>
<dbReference type="Proteomes" id="UP000078116">
    <property type="component" value="Unassembled WGS sequence"/>
</dbReference>
<keyword evidence="6" id="KW-1185">Reference proteome</keyword>
<comment type="similarity">
    <text evidence="1">Belongs to the peptidase S13 family.</text>
</comment>
<comment type="caution">
    <text evidence="4">The sequence shown here is derived from an EMBL/GenBank/DDBJ whole genome shotgun (WGS) entry which is preliminary data.</text>
</comment>
<dbReference type="EMBL" id="LXJZ01000119">
    <property type="protein sequence ID" value="OAJ59849.1"/>
    <property type="molecule type" value="Genomic_DNA"/>
</dbReference>
<dbReference type="STRING" id="1462993.A6V36_26135"/>
<evidence type="ECO:0000256" key="2">
    <source>
        <dbReference type="ARBA" id="ARBA00022801"/>
    </source>
</evidence>
<feature type="signal peptide" evidence="3">
    <location>
        <begin position="1"/>
        <end position="22"/>
    </location>
</feature>
<dbReference type="PANTHER" id="PTHR30023:SF0">
    <property type="entry name" value="PENICILLIN-SENSITIVE CARBOXYPEPTIDASE A"/>
    <property type="match status" value="1"/>
</dbReference>
<feature type="chain" id="PRO_5008393548" evidence="3">
    <location>
        <begin position="23"/>
        <end position="541"/>
    </location>
</feature>
<evidence type="ECO:0000313" key="5">
    <source>
        <dbReference type="EMBL" id="OAJ59849.1"/>
    </source>
</evidence>
<evidence type="ECO:0000256" key="3">
    <source>
        <dbReference type="SAM" id="SignalP"/>
    </source>
</evidence>
<evidence type="ECO:0000313" key="6">
    <source>
        <dbReference type="Proteomes" id="UP000077961"/>
    </source>
</evidence>
<keyword evidence="3" id="KW-0732">Signal</keyword>